<dbReference type="Gene3D" id="3.40.50.300">
    <property type="entry name" value="P-loop containing nucleotide triphosphate hydrolases"/>
    <property type="match status" value="1"/>
</dbReference>
<comment type="caution">
    <text evidence="2">The sequence shown here is derived from an EMBL/GenBank/DDBJ whole genome shotgun (WGS) entry which is preliminary data.</text>
</comment>
<accession>A0ABR2VHW4</accession>
<organism evidence="2 3">
    <name type="scientific">Seiridium unicorne</name>
    <dbReference type="NCBI Taxonomy" id="138068"/>
    <lineage>
        <taxon>Eukaryota</taxon>
        <taxon>Fungi</taxon>
        <taxon>Dikarya</taxon>
        <taxon>Ascomycota</taxon>
        <taxon>Pezizomycotina</taxon>
        <taxon>Sordariomycetes</taxon>
        <taxon>Xylariomycetidae</taxon>
        <taxon>Amphisphaeriales</taxon>
        <taxon>Sporocadaceae</taxon>
        <taxon>Seiridium</taxon>
    </lineage>
</organism>
<dbReference type="PANTHER" id="PTHR46411">
    <property type="entry name" value="FAMILY ATPASE, PUTATIVE-RELATED"/>
    <property type="match status" value="1"/>
</dbReference>
<evidence type="ECO:0000259" key="1">
    <source>
        <dbReference type="Pfam" id="PF00004"/>
    </source>
</evidence>
<gene>
    <name evidence="2" type="ORF">SUNI508_00026</name>
</gene>
<dbReference type="EMBL" id="JARVKF010000001">
    <property type="protein sequence ID" value="KAK9426499.1"/>
    <property type="molecule type" value="Genomic_DNA"/>
</dbReference>
<keyword evidence="3" id="KW-1185">Reference proteome</keyword>
<dbReference type="SUPFAM" id="SSF52540">
    <property type="entry name" value="P-loop containing nucleoside triphosphate hydrolases"/>
    <property type="match status" value="1"/>
</dbReference>
<evidence type="ECO:0000313" key="2">
    <source>
        <dbReference type="EMBL" id="KAK9426499.1"/>
    </source>
</evidence>
<feature type="domain" description="ATPase AAA-type core" evidence="1">
    <location>
        <begin position="179"/>
        <end position="284"/>
    </location>
</feature>
<reference evidence="2 3" key="1">
    <citation type="journal article" date="2024" name="J. Plant Pathol.">
        <title>Sequence and assembly of the genome of Seiridium unicorne, isolate CBS 538.82, causal agent of cypress canker disease.</title>
        <authorList>
            <person name="Scali E."/>
            <person name="Rocca G.D."/>
            <person name="Danti R."/>
            <person name="Garbelotto M."/>
            <person name="Barberini S."/>
            <person name="Baroncelli R."/>
            <person name="Emiliani G."/>
        </authorList>
    </citation>
    <scope>NUCLEOTIDE SEQUENCE [LARGE SCALE GENOMIC DNA]</scope>
    <source>
        <strain evidence="2 3">BM-138-508</strain>
    </source>
</reference>
<evidence type="ECO:0000313" key="3">
    <source>
        <dbReference type="Proteomes" id="UP001408356"/>
    </source>
</evidence>
<name>A0ABR2VHW4_9PEZI</name>
<proteinExistence type="predicted"/>
<dbReference type="InterPro" id="IPR003959">
    <property type="entry name" value="ATPase_AAA_core"/>
</dbReference>
<sequence>MTKSLRPITRNLTSDIKSVLEFKEEYAETRQVYDSTSQLHAPFLFVFHQRNEWEMIRDRLTPSSQEQMVMFWNCIRDPETQGRCIEYLLEPEDVLVQRKRNDLVGWVTKSWARLYKTYETTRKKTAEITKSRSSITPRGSTEATKLMGGEKVIVQDWTTTVWRWEFDGNIQRIDVNLTTGKTLTAERVAEITEKPLYPVTCGDVGTKAEAMETYLESVFHLGKLWGCIVLLDEADVFLEQSSLENQDRTALVSVFLRVLEYYEGILVLTSNRVGIFDEAFKSRIQ</sequence>
<dbReference type="Pfam" id="PF00004">
    <property type="entry name" value="AAA"/>
    <property type="match status" value="1"/>
</dbReference>
<dbReference type="InterPro" id="IPR027417">
    <property type="entry name" value="P-loop_NTPase"/>
</dbReference>
<dbReference type="Proteomes" id="UP001408356">
    <property type="component" value="Unassembled WGS sequence"/>
</dbReference>
<protein>
    <submittedName>
        <fullName evidence="2">AAA+ ATPase domain-containing protein</fullName>
    </submittedName>
</protein>
<dbReference type="PANTHER" id="PTHR46411:SF2">
    <property type="entry name" value="AAA+ ATPASE DOMAIN-CONTAINING PROTEIN"/>
    <property type="match status" value="1"/>
</dbReference>